<reference evidence="3" key="2">
    <citation type="journal article" date="2017" name="J. Anim. Genet.">
        <title>Multiple reference genome sequences of hot pepper reveal the massive evolution of plant disease resistance genes by retroduplication.</title>
        <authorList>
            <person name="Kim S."/>
            <person name="Park J."/>
            <person name="Yeom S.-I."/>
            <person name="Kim Y.-M."/>
            <person name="Seo E."/>
            <person name="Kim K.-T."/>
            <person name="Kim M.-S."/>
            <person name="Lee J.M."/>
            <person name="Cheong K."/>
            <person name="Shin H.-S."/>
            <person name="Kim S.-B."/>
            <person name="Han K."/>
            <person name="Lee J."/>
            <person name="Park M."/>
            <person name="Lee H.-A."/>
            <person name="Lee H.-Y."/>
            <person name="Lee Y."/>
            <person name="Oh S."/>
            <person name="Lee J.H."/>
            <person name="Choi E."/>
            <person name="Choi E."/>
            <person name="Lee S.E."/>
            <person name="Jeon J."/>
            <person name="Kim H."/>
            <person name="Choi G."/>
            <person name="Song H."/>
            <person name="Lee J."/>
            <person name="Lee S.-C."/>
            <person name="Kwon J.-K."/>
            <person name="Lee H.-Y."/>
            <person name="Koo N."/>
            <person name="Hong Y."/>
            <person name="Kim R.W."/>
            <person name="Kang W.-H."/>
            <person name="Huh J.H."/>
            <person name="Kang B.-C."/>
            <person name="Yang T.-J."/>
            <person name="Lee Y.-H."/>
            <person name="Bennetzen J.L."/>
            <person name="Choi D."/>
        </authorList>
    </citation>
    <scope>NUCLEOTIDE SEQUENCE [LARGE SCALE GENOMIC DNA]</scope>
    <source>
        <strain evidence="3">cv. PBC81</strain>
    </source>
</reference>
<accession>A0A2G2VZR5</accession>
<organism evidence="2 3">
    <name type="scientific">Capsicum baccatum</name>
    <name type="common">Peruvian pepper</name>
    <dbReference type="NCBI Taxonomy" id="33114"/>
    <lineage>
        <taxon>Eukaryota</taxon>
        <taxon>Viridiplantae</taxon>
        <taxon>Streptophyta</taxon>
        <taxon>Embryophyta</taxon>
        <taxon>Tracheophyta</taxon>
        <taxon>Spermatophyta</taxon>
        <taxon>Magnoliopsida</taxon>
        <taxon>eudicotyledons</taxon>
        <taxon>Gunneridae</taxon>
        <taxon>Pentapetalae</taxon>
        <taxon>asterids</taxon>
        <taxon>lamiids</taxon>
        <taxon>Solanales</taxon>
        <taxon>Solanaceae</taxon>
        <taxon>Solanoideae</taxon>
        <taxon>Capsiceae</taxon>
        <taxon>Capsicum</taxon>
    </lineage>
</organism>
<evidence type="ECO:0000313" key="2">
    <source>
        <dbReference type="EMBL" id="PHT38472.1"/>
    </source>
</evidence>
<keyword evidence="3" id="KW-1185">Reference proteome</keyword>
<feature type="compositionally biased region" description="Polar residues" evidence="1">
    <location>
        <begin position="1"/>
        <end position="12"/>
    </location>
</feature>
<feature type="compositionally biased region" description="Basic residues" evidence="1">
    <location>
        <begin position="179"/>
        <end position="199"/>
    </location>
</feature>
<comment type="caution">
    <text evidence="2">The sequence shown here is derived from an EMBL/GenBank/DDBJ whole genome shotgun (WGS) entry which is preliminary data.</text>
</comment>
<feature type="region of interest" description="Disordered" evidence="1">
    <location>
        <begin position="172"/>
        <end position="216"/>
    </location>
</feature>
<feature type="compositionally biased region" description="Basic and acidic residues" evidence="1">
    <location>
        <begin position="22"/>
        <end position="37"/>
    </location>
</feature>
<protein>
    <submittedName>
        <fullName evidence="2">Uncharacterized protein</fullName>
    </submittedName>
</protein>
<evidence type="ECO:0000256" key="1">
    <source>
        <dbReference type="SAM" id="MobiDB-lite"/>
    </source>
</evidence>
<dbReference type="OrthoDB" id="1306316at2759"/>
<gene>
    <name evidence="2" type="ORF">CQW23_22045</name>
</gene>
<dbReference type="AlphaFoldDB" id="A0A2G2VZR5"/>
<proteinExistence type="predicted"/>
<name>A0A2G2VZR5_CAPBA</name>
<reference evidence="2 3" key="1">
    <citation type="journal article" date="2017" name="Genome Biol.">
        <title>New reference genome sequences of hot pepper reveal the massive evolution of plant disease-resistance genes by retroduplication.</title>
        <authorList>
            <person name="Kim S."/>
            <person name="Park J."/>
            <person name="Yeom S.I."/>
            <person name="Kim Y.M."/>
            <person name="Seo E."/>
            <person name="Kim K.T."/>
            <person name="Kim M.S."/>
            <person name="Lee J.M."/>
            <person name="Cheong K."/>
            <person name="Shin H.S."/>
            <person name="Kim S.B."/>
            <person name="Han K."/>
            <person name="Lee J."/>
            <person name="Park M."/>
            <person name="Lee H.A."/>
            <person name="Lee H.Y."/>
            <person name="Lee Y."/>
            <person name="Oh S."/>
            <person name="Lee J.H."/>
            <person name="Choi E."/>
            <person name="Choi E."/>
            <person name="Lee S.E."/>
            <person name="Jeon J."/>
            <person name="Kim H."/>
            <person name="Choi G."/>
            <person name="Song H."/>
            <person name="Lee J."/>
            <person name="Lee S.C."/>
            <person name="Kwon J.K."/>
            <person name="Lee H.Y."/>
            <person name="Koo N."/>
            <person name="Hong Y."/>
            <person name="Kim R.W."/>
            <person name="Kang W.H."/>
            <person name="Huh J.H."/>
            <person name="Kang B.C."/>
            <person name="Yang T.J."/>
            <person name="Lee Y.H."/>
            <person name="Bennetzen J.L."/>
            <person name="Choi D."/>
        </authorList>
    </citation>
    <scope>NUCLEOTIDE SEQUENCE [LARGE SCALE GENOMIC DNA]</scope>
    <source>
        <strain evidence="3">cv. PBC81</strain>
    </source>
</reference>
<evidence type="ECO:0000313" key="3">
    <source>
        <dbReference type="Proteomes" id="UP000224567"/>
    </source>
</evidence>
<sequence length="303" mass="33227">MKMWPQSHNISVMSPPVKKLLGRPEKNRKKEEGETKKKTGKLSKRGIEISCGTCHSKGHNKRRCLTGAPAAGTNANPGPSPSAGADPGAGPSAAPTVEKGRGSTGRGRGRPSKNSTEKCVDIPRMVGMGLLHTQSGCTILNMQKKKIFPLDLFLVHLMNRIRNSQRIGQSIETTPVTMKKLRDKAASRSKKSSSKTASKKKFDDSGRPRLPKHSYKNIQPTIEEVCRLNLSFFKDFEIFDPTTSASTSITGTLKRSADKFQQRVGIITEEFGDFSTIPPREILIKAGLASPLSPDQPLKRRRL</sequence>
<feature type="compositionally biased region" description="Low complexity" evidence="1">
    <location>
        <begin position="66"/>
        <end position="95"/>
    </location>
</feature>
<dbReference type="Proteomes" id="UP000224567">
    <property type="component" value="Unassembled WGS sequence"/>
</dbReference>
<feature type="region of interest" description="Disordered" evidence="1">
    <location>
        <begin position="1"/>
        <end position="120"/>
    </location>
</feature>
<dbReference type="EMBL" id="MLFT02000009">
    <property type="protein sequence ID" value="PHT38472.1"/>
    <property type="molecule type" value="Genomic_DNA"/>
</dbReference>